<dbReference type="Gene3D" id="2.30.30.40">
    <property type="entry name" value="SH3 Domains"/>
    <property type="match status" value="1"/>
</dbReference>
<keyword evidence="4" id="KW-1185">Reference proteome</keyword>
<dbReference type="GO" id="GO:0016887">
    <property type="term" value="F:ATP hydrolysis activity"/>
    <property type="evidence" value="ECO:0007669"/>
    <property type="project" value="InterPro"/>
</dbReference>
<dbReference type="Pfam" id="PF13401">
    <property type="entry name" value="AAA_22"/>
    <property type="match status" value="1"/>
</dbReference>
<evidence type="ECO:0000313" key="3">
    <source>
        <dbReference type="EMBL" id="BCO08478.1"/>
    </source>
</evidence>
<keyword evidence="1" id="KW-0472">Membrane</keyword>
<dbReference type="EMBL" id="AP024233">
    <property type="protein sequence ID" value="BCO08478.1"/>
    <property type="molecule type" value="Genomic_DNA"/>
</dbReference>
<reference evidence="3" key="1">
    <citation type="submission" date="2020-12" db="EMBL/GenBank/DDBJ databases">
        <title>Desulfobium dissulfuricans gen. nov., sp. nov., a novel mesophilic, sulfate-reducing bacterium isolated from a deep-sea hydrothermal vent.</title>
        <authorList>
            <person name="Hashimoto Y."/>
            <person name="Tame A."/>
            <person name="Sawayama S."/>
            <person name="Miyazaki J."/>
            <person name="Takai K."/>
            <person name="Nakagawa S."/>
        </authorList>
    </citation>
    <scope>NUCLEOTIDE SEQUENCE</scope>
    <source>
        <strain evidence="3">GF1</strain>
    </source>
</reference>
<evidence type="ECO:0000259" key="2">
    <source>
        <dbReference type="SMART" id="SM00382"/>
    </source>
</evidence>
<dbReference type="SMART" id="SM00382">
    <property type="entry name" value="AAA"/>
    <property type="match status" value="1"/>
</dbReference>
<dbReference type="InterPro" id="IPR003593">
    <property type="entry name" value="AAA+_ATPase"/>
</dbReference>
<dbReference type="CDD" id="cd00009">
    <property type="entry name" value="AAA"/>
    <property type="match status" value="1"/>
</dbReference>
<dbReference type="SUPFAM" id="SSF52540">
    <property type="entry name" value="P-loop containing nucleoside triphosphate hydrolases"/>
    <property type="match status" value="1"/>
</dbReference>
<keyword evidence="1" id="KW-1133">Transmembrane helix</keyword>
<organism evidence="3 4">
    <name type="scientific">Desulfolithobacter dissulfuricans</name>
    <dbReference type="NCBI Taxonomy" id="2795293"/>
    <lineage>
        <taxon>Bacteria</taxon>
        <taxon>Pseudomonadati</taxon>
        <taxon>Thermodesulfobacteriota</taxon>
        <taxon>Desulfobulbia</taxon>
        <taxon>Desulfobulbales</taxon>
        <taxon>Desulfobulbaceae</taxon>
        <taxon>Desulfolithobacter</taxon>
    </lineage>
</organism>
<dbReference type="Gene3D" id="3.40.50.300">
    <property type="entry name" value="P-loop containing nucleotide triphosphate hydrolases"/>
    <property type="match status" value="1"/>
</dbReference>
<dbReference type="KEGG" id="ddu:GF1_08540"/>
<keyword evidence="1" id="KW-0812">Transmembrane</keyword>
<dbReference type="InterPro" id="IPR052026">
    <property type="entry name" value="ExeA_AAA_ATPase_DNA-bind"/>
</dbReference>
<feature type="transmembrane region" description="Helical" evidence="1">
    <location>
        <begin position="288"/>
        <end position="307"/>
    </location>
</feature>
<dbReference type="Pfam" id="PF08239">
    <property type="entry name" value="SH3_3"/>
    <property type="match status" value="1"/>
</dbReference>
<dbReference type="InterPro" id="IPR027417">
    <property type="entry name" value="P-loop_NTPase"/>
</dbReference>
<dbReference type="PANTHER" id="PTHR35894:SF1">
    <property type="entry name" value="PHOSPHORIBULOKINASE _ URIDINE KINASE FAMILY"/>
    <property type="match status" value="1"/>
</dbReference>
<evidence type="ECO:0000256" key="1">
    <source>
        <dbReference type="SAM" id="Phobius"/>
    </source>
</evidence>
<sequence>MMASHHSLDYLDFFGFDEPPFRLSPDPDFFFHTRPHLAAKEVLEYGIRRGDGFMVLMGTAGTGKSLLLRILIQNLPPGKKTAIIVTPALDPQSLLRMVLDELEVVVADGKQDLGVLVKEFEKALLLLAEQGCELLIIIDEAQNLPLETLEQLRLLSNIETSSRKLVQILLAGQPELKELLGSPRLFQLSQRISITEELRPLTRKETGQYITFRLSRAGRTDITLGRSALGRIHARTSGIPRLINRIMDRALLIAASEGSHTITGRHITRADKTLPDFTRDRTRVRLPLPGPALFTIAALILLILGLYKFSNFSGIMVQDVISALSQGVQKASTEMVPQQKTATVPATAPIERVRITVDKALIRQAPGTSHPRITTGVRGQEFELVGEKDGWFAIRVFDPAGHQTTGWIKGELVTRTEKR</sequence>
<name>A0A915TZ62_9BACT</name>
<dbReference type="InterPro" id="IPR003646">
    <property type="entry name" value="SH3-like_bac-type"/>
</dbReference>
<evidence type="ECO:0000313" key="4">
    <source>
        <dbReference type="Proteomes" id="UP001063350"/>
    </source>
</evidence>
<dbReference type="InterPro" id="IPR049945">
    <property type="entry name" value="AAA_22"/>
</dbReference>
<proteinExistence type="predicted"/>
<dbReference type="RefSeq" id="WP_267928385.1">
    <property type="nucleotide sequence ID" value="NZ_AP024233.1"/>
</dbReference>
<dbReference type="Proteomes" id="UP001063350">
    <property type="component" value="Chromosome"/>
</dbReference>
<accession>A0A915TZ62</accession>
<dbReference type="AlphaFoldDB" id="A0A915TZ62"/>
<dbReference type="PANTHER" id="PTHR35894">
    <property type="entry name" value="GENERAL SECRETION PATHWAY PROTEIN A-RELATED"/>
    <property type="match status" value="1"/>
</dbReference>
<protein>
    <recommendedName>
        <fullName evidence="2">AAA+ ATPase domain-containing protein</fullName>
    </recommendedName>
</protein>
<gene>
    <name evidence="3" type="ORF">GF1_08540</name>
</gene>
<feature type="domain" description="AAA+ ATPase" evidence="2">
    <location>
        <begin position="50"/>
        <end position="292"/>
    </location>
</feature>